<dbReference type="Gene3D" id="1.20.1250.20">
    <property type="entry name" value="MFS general substrate transporter like domains"/>
    <property type="match status" value="1"/>
</dbReference>
<feature type="transmembrane region" description="Helical" evidence="4">
    <location>
        <begin position="278"/>
        <end position="299"/>
    </location>
</feature>
<dbReference type="AlphaFoldDB" id="A0A370G4V0"/>
<evidence type="ECO:0000256" key="1">
    <source>
        <dbReference type="ARBA" id="ARBA00022692"/>
    </source>
</evidence>
<evidence type="ECO:0000256" key="4">
    <source>
        <dbReference type="SAM" id="Phobius"/>
    </source>
</evidence>
<feature type="transmembrane region" description="Helical" evidence="4">
    <location>
        <begin position="39"/>
        <end position="63"/>
    </location>
</feature>
<dbReference type="Proteomes" id="UP000562982">
    <property type="component" value="Unassembled WGS sequence"/>
</dbReference>
<dbReference type="Pfam" id="PF07690">
    <property type="entry name" value="MFS_1"/>
    <property type="match status" value="1"/>
</dbReference>
<feature type="transmembrane region" description="Helical" evidence="4">
    <location>
        <begin position="167"/>
        <end position="192"/>
    </location>
</feature>
<name>A0A370G4V0_GLULI</name>
<feature type="transmembrane region" description="Helical" evidence="4">
    <location>
        <begin position="204"/>
        <end position="228"/>
    </location>
</feature>
<dbReference type="SUPFAM" id="SSF103473">
    <property type="entry name" value="MFS general substrate transporter"/>
    <property type="match status" value="1"/>
</dbReference>
<feature type="transmembrane region" description="Helical" evidence="4">
    <location>
        <begin position="305"/>
        <end position="329"/>
    </location>
</feature>
<evidence type="ECO:0000313" key="5">
    <source>
        <dbReference type="EMBL" id="MBB2186739.1"/>
    </source>
</evidence>
<gene>
    <name evidence="6" type="ORF">C7453_105260</name>
    <name evidence="5" type="ORF">HLH32_10135</name>
</gene>
<keyword evidence="2 4" id="KW-1133">Transmembrane helix</keyword>
<dbReference type="RefSeq" id="WP_114727585.1">
    <property type="nucleotide sequence ID" value="NZ_BJMI01000014.1"/>
</dbReference>
<dbReference type="EMBL" id="JABEQI010000005">
    <property type="protein sequence ID" value="MBB2186739.1"/>
    <property type="molecule type" value="Genomic_DNA"/>
</dbReference>
<evidence type="ECO:0000313" key="7">
    <source>
        <dbReference type="Proteomes" id="UP000254958"/>
    </source>
</evidence>
<keyword evidence="3 4" id="KW-0472">Membrane</keyword>
<protein>
    <submittedName>
        <fullName evidence="6">Na+/melibiose symporter-like transporter</fullName>
    </submittedName>
</protein>
<comment type="caution">
    <text evidence="6">The sequence shown here is derived from an EMBL/GenBank/DDBJ whole genome shotgun (WGS) entry which is preliminary data.</text>
</comment>
<dbReference type="EMBL" id="QQAW01000005">
    <property type="protein sequence ID" value="RDI37849.1"/>
    <property type="molecule type" value="Genomic_DNA"/>
</dbReference>
<keyword evidence="1 4" id="KW-0812">Transmembrane</keyword>
<proteinExistence type="predicted"/>
<feature type="transmembrane region" description="Helical" evidence="4">
    <location>
        <begin position="248"/>
        <end position="266"/>
    </location>
</feature>
<keyword evidence="7" id="KW-1185">Reference proteome</keyword>
<sequence>MAVSRRTRIAYAAAHGGKSLIWHADEVLTFPLLTAIAGLSAHAAAIVFAIWFAVGAFAGYGFGRFDDRRQAPVPLFVRALGLTILFCALFLEALSHAPIGLLLATGLLLHLVYAWLDAQANSLISRLSTSETDRHSLSRWRSASGLLANIGVTFVLMQFMASHDDTLRWPLMVTAVGLAATALAGMAGFCWLPHGPALMTAPAMQSASATVLPVPWKGLFVLFLLAIMDNAATQGIIRHAVDAGASNAYILRMAGEFCGIAATVLVDRWTRGRVVGMLGIPAAILLSAMAIHASAGSIAGMDIPLSFAFVIGLGHGMNVVGFWAAVAAWSPAHRQAETAGAATLLFRLALSLANLATFLTF</sequence>
<feature type="transmembrane region" description="Helical" evidence="4">
    <location>
        <begin position="75"/>
        <end position="91"/>
    </location>
</feature>
<organism evidence="6 7">
    <name type="scientific">Gluconacetobacter liquefaciens</name>
    <name type="common">Acetobacter liquefaciens</name>
    <dbReference type="NCBI Taxonomy" id="89584"/>
    <lineage>
        <taxon>Bacteria</taxon>
        <taxon>Pseudomonadati</taxon>
        <taxon>Pseudomonadota</taxon>
        <taxon>Alphaproteobacteria</taxon>
        <taxon>Acetobacterales</taxon>
        <taxon>Acetobacteraceae</taxon>
        <taxon>Gluconacetobacter</taxon>
    </lineage>
</organism>
<evidence type="ECO:0000313" key="8">
    <source>
        <dbReference type="Proteomes" id="UP000562982"/>
    </source>
</evidence>
<feature type="transmembrane region" description="Helical" evidence="4">
    <location>
        <begin position="97"/>
        <end position="116"/>
    </location>
</feature>
<feature type="transmembrane region" description="Helical" evidence="4">
    <location>
        <begin position="143"/>
        <end position="161"/>
    </location>
</feature>
<evidence type="ECO:0000313" key="6">
    <source>
        <dbReference type="EMBL" id="RDI37849.1"/>
    </source>
</evidence>
<dbReference type="Proteomes" id="UP000254958">
    <property type="component" value="Unassembled WGS sequence"/>
</dbReference>
<dbReference type="InterPro" id="IPR036259">
    <property type="entry name" value="MFS_trans_sf"/>
</dbReference>
<reference evidence="5 8" key="2">
    <citation type="submission" date="2020-04" db="EMBL/GenBank/DDBJ databases">
        <title>Description of novel Gluconacetobacter.</title>
        <authorList>
            <person name="Sombolestani A."/>
        </authorList>
    </citation>
    <scope>NUCLEOTIDE SEQUENCE [LARGE SCALE GENOMIC DNA]</scope>
    <source>
        <strain evidence="5 8">LMG 1382</strain>
    </source>
</reference>
<dbReference type="GO" id="GO:0022857">
    <property type="term" value="F:transmembrane transporter activity"/>
    <property type="evidence" value="ECO:0007669"/>
    <property type="project" value="InterPro"/>
</dbReference>
<reference evidence="6 7" key="1">
    <citation type="submission" date="2018-07" db="EMBL/GenBank/DDBJ databases">
        <title>Genomic Encyclopedia of Type Strains, Phase IV (KMG-IV): sequencing the most valuable type-strain genomes for metagenomic binning, comparative biology and taxonomic classification.</title>
        <authorList>
            <person name="Goeker M."/>
        </authorList>
    </citation>
    <scope>NUCLEOTIDE SEQUENCE [LARGE SCALE GENOMIC DNA]</scope>
    <source>
        <strain evidence="6 7">DSM 5603</strain>
    </source>
</reference>
<evidence type="ECO:0000256" key="2">
    <source>
        <dbReference type="ARBA" id="ARBA00022989"/>
    </source>
</evidence>
<dbReference type="InterPro" id="IPR011701">
    <property type="entry name" value="MFS"/>
</dbReference>
<evidence type="ECO:0000256" key="3">
    <source>
        <dbReference type="ARBA" id="ARBA00023136"/>
    </source>
</evidence>
<accession>A0A370G4V0</accession>